<evidence type="ECO:0000256" key="4">
    <source>
        <dbReference type="ARBA" id="ARBA00022842"/>
    </source>
</evidence>
<dbReference type="RefSeq" id="XP_007772410.1">
    <property type="nucleotide sequence ID" value="XM_007774220.1"/>
</dbReference>
<comment type="cofactor">
    <cofactor evidence="1 6">
        <name>Mg(2+)</name>
        <dbReference type="ChEBI" id="CHEBI:18420"/>
    </cofactor>
</comment>
<dbReference type="InterPro" id="IPR008949">
    <property type="entry name" value="Isoprenoid_synthase_dom_sf"/>
</dbReference>
<organism evidence="7 8">
    <name type="scientific">Coniophora puteana (strain RWD-64-598)</name>
    <name type="common">Brown rot fungus</name>
    <dbReference type="NCBI Taxonomy" id="741705"/>
    <lineage>
        <taxon>Eukaryota</taxon>
        <taxon>Fungi</taxon>
        <taxon>Dikarya</taxon>
        <taxon>Basidiomycota</taxon>
        <taxon>Agaricomycotina</taxon>
        <taxon>Agaricomycetes</taxon>
        <taxon>Agaricomycetidae</taxon>
        <taxon>Boletales</taxon>
        <taxon>Coniophorineae</taxon>
        <taxon>Coniophoraceae</taxon>
        <taxon>Coniophora</taxon>
    </lineage>
</organism>
<keyword evidence="5 6" id="KW-0456">Lyase</keyword>
<name>A0A5M3MCV2_CONPW</name>
<comment type="similarity">
    <text evidence="2 6">Belongs to the terpene synthase family.</text>
</comment>
<evidence type="ECO:0000313" key="8">
    <source>
        <dbReference type="Proteomes" id="UP000053558"/>
    </source>
</evidence>
<dbReference type="OrthoDB" id="6486656at2759"/>
<dbReference type="GO" id="GO:0046872">
    <property type="term" value="F:metal ion binding"/>
    <property type="evidence" value="ECO:0007669"/>
    <property type="project" value="UniProtKB-KW"/>
</dbReference>
<evidence type="ECO:0000256" key="3">
    <source>
        <dbReference type="ARBA" id="ARBA00022723"/>
    </source>
</evidence>
<sequence>MSYLIPETLLQWPWSRQQNVHDAEVGPESTLWIQSFNALDAKSQRAFDLCDFNELRSSCDMMHLFFMIDELSDQETGPVVREQAASIMDAFRNPYAQRPAGESILGEISRQFWGRTLERAKPSALTQQRFIATFDAYTAAVATQANDRDADFVRDIESYLAVRRNTIGTYPSFVFLELGMDLPEDVLEHSIIRDMQRYISELIAVSNDLYSYNIEQARGDSGHNVLTVAMHDLGTGLDGAIKWTGEYCDILERKFKDAANHLPSWGRGIDEQVTHYVSGFGNWARANEVWSFETPRYFGKEGRAVQKNRMVILLPKRF</sequence>
<dbReference type="GO" id="GO:0010333">
    <property type="term" value="F:terpene synthase activity"/>
    <property type="evidence" value="ECO:0007669"/>
    <property type="project" value="InterPro"/>
</dbReference>
<dbReference type="EMBL" id="JH711584">
    <property type="protein sequence ID" value="EIW77082.1"/>
    <property type="molecule type" value="Genomic_DNA"/>
</dbReference>
<keyword evidence="4 6" id="KW-0460">Magnesium</keyword>
<dbReference type="GeneID" id="19208271"/>
<dbReference type="GO" id="GO:0008299">
    <property type="term" value="P:isoprenoid biosynthetic process"/>
    <property type="evidence" value="ECO:0007669"/>
    <property type="project" value="UniProtKB-ARBA"/>
</dbReference>
<evidence type="ECO:0000256" key="6">
    <source>
        <dbReference type="RuleBase" id="RU366034"/>
    </source>
</evidence>
<dbReference type="PANTHER" id="PTHR35201:SF4">
    <property type="entry name" value="BETA-PINACENE SYNTHASE-RELATED"/>
    <property type="match status" value="1"/>
</dbReference>
<dbReference type="SFLD" id="SFLDS00005">
    <property type="entry name" value="Isoprenoid_Synthase_Type_I"/>
    <property type="match status" value="1"/>
</dbReference>
<evidence type="ECO:0000256" key="1">
    <source>
        <dbReference type="ARBA" id="ARBA00001946"/>
    </source>
</evidence>
<evidence type="ECO:0000256" key="5">
    <source>
        <dbReference type="ARBA" id="ARBA00023239"/>
    </source>
</evidence>
<comment type="caution">
    <text evidence="7">The sequence shown here is derived from an EMBL/GenBank/DDBJ whole genome shotgun (WGS) entry which is preliminary data.</text>
</comment>
<dbReference type="OMA" id="ESRFMEN"/>
<dbReference type="AlphaFoldDB" id="A0A5M3MCV2"/>
<protein>
    <recommendedName>
        <fullName evidence="6">Terpene synthase</fullName>
        <ecNumber evidence="6">4.2.3.-</ecNumber>
    </recommendedName>
</protein>
<dbReference type="EC" id="4.2.3.-" evidence="6"/>
<reference evidence="8" key="1">
    <citation type="journal article" date="2012" name="Science">
        <title>The Paleozoic origin of enzymatic lignin decomposition reconstructed from 31 fungal genomes.</title>
        <authorList>
            <person name="Floudas D."/>
            <person name="Binder M."/>
            <person name="Riley R."/>
            <person name="Barry K."/>
            <person name="Blanchette R.A."/>
            <person name="Henrissat B."/>
            <person name="Martinez A.T."/>
            <person name="Otillar R."/>
            <person name="Spatafora J.W."/>
            <person name="Yadav J.S."/>
            <person name="Aerts A."/>
            <person name="Benoit I."/>
            <person name="Boyd A."/>
            <person name="Carlson A."/>
            <person name="Copeland A."/>
            <person name="Coutinho P.M."/>
            <person name="de Vries R.P."/>
            <person name="Ferreira P."/>
            <person name="Findley K."/>
            <person name="Foster B."/>
            <person name="Gaskell J."/>
            <person name="Glotzer D."/>
            <person name="Gorecki P."/>
            <person name="Heitman J."/>
            <person name="Hesse C."/>
            <person name="Hori C."/>
            <person name="Igarashi K."/>
            <person name="Jurgens J.A."/>
            <person name="Kallen N."/>
            <person name="Kersten P."/>
            <person name="Kohler A."/>
            <person name="Kuees U."/>
            <person name="Kumar T.K.A."/>
            <person name="Kuo A."/>
            <person name="LaButti K."/>
            <person name="Larrondo L.F."/>
            <person name="Lindquist E."/>
            <person name="Ling A."/>
            <person name="Lombard V."/>
            <person name="Lucas S."/>
            <person name="Lundell T."/>
            <person name="Martin R."/>
            <person name="McLaughlin D.J."/>
            <person name="Morgenstern I."/>
            <person name="Morin E."/>
            <person name="Murat C."/>
            <person name="Nagy L.G."/>
            <person name="Nolan M."/>
            <person name="Ohm R.A."/>
            <person name="Patyshakuliyeva A."/>
            <person name="Rokas A."/>
            <person name="Ruiz-Duenas F.J."/>
            <person name="Sabat G."/>
            <person name="Salamov A."/>
            <person name="Samejima M."/>
            <person name="Schmutz J."/>
            <person name="Slot J.C."/>
            <person name="St John F."/>
            <person name="Stenlid J."/>
            <person name="Sun H."/>
            <person name="Sun S."/>
            <person name="Syed K."/>
            <person name="Tsang A."/>
            <person name="Wiebenga A."/>
            <person name="Young D."/>
            <person name="Pisabarro A."/>
            <person name="Eastwood D.C."/>
            <person name="Martin F."/>
            <person name="Cullen D."/>
            <person name="Grigoriev I.V."/>
            <person name="Hibbett D.S."/>
        </authorList>
    </citation>
    <scope>NUCLEOTIDE SEQUENCE [LARGE SCALE GENOMIC DNA]</scope>
    <source>
        <strain evidence="8">RWD-64-598 SS2</strain>
    </source>
</reference>
<dbReference type="Proteomes" id="UP000053558">
    <property type="component" value="Unassembled WGS sequence"/>
</dbReference>
<gene>
    <name evidence="7" type="ORF">CONPUDRAFT_63003</name>
</gene>
<accession>A0A5M3MCV2</accession>
<evidence type="ECO:0000256" key="2">
    <source>
        <dbReference type="ARBA" id="ARBA00006333"/>
    </source>
</evidence>
<evidence type="ECO:0000313" key="7">
    <source>
        <dbReference type="EMBL" id="EIW77082.1"/>
    </source>
</evidence>
<dbReference type="InterPro" id="IPR034686">
    <property type="entry name" value="Terpene_cyclase-like_2"/>
</dbReference>
<dbReference type="Pfam" id="PF19086">
    <property type="entry name" value="Terpene_syn_C_2"/>
    <property type="match status" value="1"/>
</dbReference>
<dbReference type="Gene3D" id="1.10.600.10">
    <property type="entry name" value="Farnesyl Diphosphate Synthase"/>
    <property type="match status" value="1"/>
</dbReference>
<dbReference type="SFLD" id="SFLDG01020">
    <property type="entry name" value="Terpene_Cyclase_Like_2"/>
    <property type="match status" value="1"/>
</dbReference>
<keyword evidence="8" id="KW-1185">Reference proteome</keyword>
<proteinExistence type="inferred from homology"/>
<keyword evidence="3 6" id="KW-0479">Metal-binding</keyword>
<dbReference type="SUPFAM" id="SSF48576">
    <property type="entry name" value="Terpenoid synthases"/>
    <property type="match status" value="1"/>
</dbReference>
<dbReference type="PANTHER" id="PTHR35201">
    <property type="entry name" value="TERPENE SYNTHASE"/>
    <property type="match status" value="1"/>
</dbReference>
<dbReference type="KEGG" id="cput:CONPUDRAFT_63003"/>